<keyword evidence="2" id="KW-0223">Dioxygenase</keyword>
<dbReference type="Gene3D" id="2.60.120.620">
    <property type="entry name" value="q2cbj1_9rhob like domain"/>
    <property type="match status" value="1"/>
</dbReference>
<accession>A0A554N8L5</accession>
<proteinExistence type="predicted"/>
<sequence>MPLESLTDAEFAQYQREGYVLKRGLFDEDTVSRVRERLREYTHGDRPVEGFKQQVEPEAADGSVDESDAVRKYEGLGLLDDAVVHDLATDDRIVTPARDLLGPDVKLLRSAAMFKPPHVGSEKGLHQDSAYYPVRPYDQVTTWIALDDATPANGCMEVLPGGHTDGLLEHETQDYETDIVIPEDLGEMEQLPMEAGDVLFQHSLLPHRTAANTTDHWRRAMIFMYMDARSRFTVPEDERPAWVDSVDVAGDSYPGSV</sequence>
<gene>
    <name evidence="2" type="ORF">DP107_11250</name>
</gene>
<dbReference type="Pfam" id="PF05721">
    <property type="entry name" value="PhyH"/>
    <property type="match status" value="1"/>
</dbReference>
<comment type="caution">
    <text evidence="2">The sequence shown here is derived from an EMBL/GenBank/DDBJ whole genome shotgun (WGS) entry which is preliminary data.</text>
</comment>
<evidence type="ECO:0000256" key="1">
    <source>
        <dbReference type="SAM" id="MobiDB-lite"/>
    </source>
</evidence>
<keyword evidence="2" id="KW-0560">Oxidoreductase</keyword>
<dbReference type="InParanoid" id="A0A554N8L5"/>
<name>A0A554N8L5_9EURY</name>
<feature type="region of interest" description="Disordered" evidence="1">
    <location>
        <begin position="45"/>
        <end position="65"/>
    </location>
</feature>
<dbReference type="GO" id="GO:0051213">
    <property type="term" value="F:dioxygenase activity"/>
    <property type="evidence" value="ECO:0007669"/>
    <property type="project" value="UniProtKB-KW"/>
</dbReference>
<dbReference type="PANTHER" id="PTHR20883">
    <property type="entry name" value="PHYTANOYL-COA DIOXYGENASE DOMAIN CONTAINING 1"/>
    <property type="match status" value="1"/>
</dbReference>
<dbReference type="EMBL" id="QMDX01000006">
    <property type="protein sequence ID" value="TSD13735.1"/>
    <property type="molecule type" value="Genomic_DNA"/>
</dbReference>
<dbReference type="SUPFAM" id="SSF51197">
    <property type="entry name" value="Clavaminate synthase-like"/>
    <property type="match status" value="1"/>
</dbReference>
<dbReference type="PANTHER" id="PTHR20883:SF48">
    <property type="entry name" value="ECTOINE DIOXYGENASE"/>
    <property type="match status" value="1"/>
</dbReference>
<evidence type="ECO:0000313" key="2">
    <source>
        <dbReference type="EMBL" id="TSD13735.1"/>
    </source>
</evidence>
<dbReference type="AlphaFoldDB" id="A0A554N8L5"/>
<dbReference type="InterPro" id="IPR008775">
    <property type="entry name" value="Phytyl_CoA_dOase-like"/>
</dbReference>
<keyword evidence="3" id="KW-1185">Reference proteome</keyword>
<protein>
    <submittedName>
        <fullName evidence="2">Phytanoyl-CoA dioxygenase family protein</fullName>
    </submittedName>
</protein>
<dbReference type="GO" id="GO:0046872">
    <property type="term" value="F:metal ion binding"/>
    <property type="evidence" value="ECO:0007669"/>
    <property type="project" value="UniProtKB-ARBA"/>
</dbReference>
<dbReference type="RefSeq" id="WP_144262258.1">
    <property type="nucleotide sequence ID" value="NZ_QMDX01000006.1"/>
</dbReference>
<evidence type="ECO:0000313" key="3">
    <source>
        <dbReference type="Proteomes" id="UP000319894"/>
    </source>
</evidence>
<dbReference type="OrthoDB" id="228864at2157"/>
<reference evidence="2 3" key="1">
    <citation type="submission" date="2018-06" db="EMBL/GenBank/DDBJ databases">
        <title>Natronomonas sp. F16-60 a new haloarchaeon isolated from a solar saltern of Isla Cristina, Huelva, Spain.</title>
        <authorList>
            <person name="Duran-Viseras A."/>
            <person name="Sanchez-Porro C."/>
            <person name="Ventosa A."/>
        </authorList>
    </citation>
    <scope>NUCLEOTIDE SEQUENCE [LARGE SCALE GENOMIC DNA]</scope>
    <source>
        <strain evidence="2 3">F16-60</strain>
    </source>
</reference>
<dbReference type="Proteomes" id="UP000319894">
    <property type="component" value="Unassembled WGS sequence"/>
</dbReference>
<organism evidence="2 3">
    <name type="scientific">Haloglomus irregulare</name>
    <dbReference type="NCBI Taxonomy" id="2234134"/>
    <lineage>
        <taxon>Archaea</taxon>
        <taxon>Methanobacteriati</taxon>
        <taxon>Methanobacteriota</taxon>
        <taxon>Stenosarchaea group</taxon>
        <taxon>Halobacteria</taxon>
        <taxon>Halobacteriales</taxon>
        <taxon>Natronomonadaceae</taxon>
        <taxon>Haloglomus</taxon>
    </lineage>
</organism>